<dbReference type="STRING" id="545694.TREPR_1981"/>
<protein>
    <submittedName>
        <fullName evidence="7">ABC transporter permease protein</fullName>
    </submittedName>
</protein>
<dbReference type="RefSeq" id="WP_015708172.1">
    <property type="nucleotide sequence ID" value="NC_015578.1"/>
</dbReference>
<dbReference type="InterPro" id="IPR035906">
    <property type="entry name" value="MetI-like_sf"/>
</dbReference>
<reference evidence="8" key="1">
    <citation type="submission" date="2009-12" db="EMBL/GenBank/DDBJ databases">
        <title>Complete sequence of Treponema primitia strain ZAS-2.</title>
        <authorList>
            <person name="Tetu S.G."/>
            <person name="Matson E."/>
            <person name="Ren Q."/>
            <person name="Seshadri R."/>
            <person name="Elbourne L."/>
            <person name="Hassan K.A."/>
            <person name="Durkin A."/>
            <person name="Radune D."/>
            <person name="Mohamoud Y."/>
            <person name="Shay R."/>
            <person name="Jin S."/>
            <person name="Zhang X."/>
            <person name="Lucey K."/>
            <person name="Ballor N.R."/>
            <person name="Ottesen E."/>
            <person name="Rosenthal R."/>
            <person name="Allen A."/>
            <person name="Leadbetter J.R."/>
            <person name="Paulsen I.T."/>
        </authorList>
    </citation>
    <scope>NUCLEOTIDE SEQUENCE [LARGE SCALE GENOMIC DNA]</scope>
    <source>
        <strain evidence="8">ATCC BAA-887 / DSM 12427 / ZAS-2</strain>
    </source>
</reference>
<feature type="transmembrane region" description="Helical" evidence="5">
    <location>
        <begin position="165"/>
        <end position="188"/>
    </location>
</feature>
<evidence type="ECO:0000256" key="5">
    <source>
        <dbReference type="RuleBase" id="RU363032"/>
    </source>
</evidence>
<feature type="transmembrane region" description="Helical" evidence="5">
    <location>
        <begin position="209"/>
        <end position="231"/>
    </location>
</feature>
<keyword evidence="4 5" id="KW-0472">Membrane</keyword>
<sequence>MLAGAAGEKIPEKKLNYLSGRNDMTMLIRQPLLLITIFIIGLMLVTFVLLPIFNVFKMGATDGNNRFTLGNLTSILSTPSLRRTFYNSMTLGLIVAVIATVIGYLFAFAITRTEMKGKKFFKAIATLPIVSPPFILSLSIIFLFGRQGLITRGLLGIRNADVYGMHSLIVVQTLSFFPVAYLTLSGILESIDDSVEDAAYSLGATRGHIFRTVTLPLSLPGIISAMLLVFIQSMEDFSNPAVIAGSFSTLSVEAYRIITGMYDLHKGSMMAIVLLLPTVAAYLLQKYWMRKKSFVTITGKPTQKRRKLHEKHIVYPLFAACILVSAFIILLYGTALTGAFVKTWGVNYQLTLSHFEFVLSMGLDSLWNSVKLAVYAAPIGGILGMIIAYLTVRVRFPGRRAMEVVSLLTFAVPGTVLGIGYITSFNQRPLLFTGTAFILAAAFVFRNLPVAIESGTTTLLQIDKSIEEASSISGASSAYSFRRITLPLLRNAFFSGLVYAFVRAMTAVSAIIFLVSPRWPLATSKIFSLFEASRYSDAAAYVTLMIVIILAAIGIINILVHILLSPRAKAPREEEIKKALVSFEVQKEGAGHV</sequence>
<keyword evidence="2 5" id="KW-0812">Transmembrane</keyword>
<feature type="transmembrane region" description="Helical" evidence="5">
    <location>
        <begin position="89"/>
        <end position="111"/>
    </location>
</feature>
<dbReference type="EMBL" id="CP001843">
    <property type="protein sequence ID" value="AEF86946.1"/>
    <property type="molecule type" value="Genomic_DNA"/>
</dbReference>
<feature type="transmembrane region" description="Helical" evidence="5">
    <location>
        <begin position="492"/>
        <end position="515"/>
    </location>
</feature>
<keyword evidence="3 5" id="KW-1133">Transmembrane helix</keyword>
<feature type="transmembrane region" description="Helical" evidence="5">
    <location>
        <begin position="31"/>
        <end position="53"/>
    </location>
</feature>
<evidence type="ECO:0000259" key="6">
    <source>
        <dbReference type="PROSITE" id="PS50928"/>
    </source>
</evidence>
<dbReference type="AlphaFoldDB" id="F5YKF3"/>
<dbReference type="CDD" id="cd06261">
    <property type="entry name" value="TM_PBP2"/>
    <property type="match status" value="2"/>
</dbReference>
<evidence type="ECO:0000256" key="1">
    <source>
        <dbReference type="ARBA" id="ARBA00004651"/>
    </source>
</evidence>
<feature type="transmembrane region" description="Helical" evidence="5">
    <location>
        <begin position="404"/>
        <end position="424"/>
    </location>
</feature>
<feature type="transmembrane region" description="Helical" evidence="5">
    <location>
        <begin position="267"/>
        <end position="284"/>
    </location>
</feature>
<dbReference type="PROSITE" id="PS50928">
    <property type="entry name" value="ABC_TM1"/>
    <property type="match status" value="2"/>
</dbReference>
<evidence type="ECO:0000256" key="3">
    <source>
        <dbReference type="ARBA" id="ARBA00022989"/>
    </source>
</evidence>
<evidence type="ECO:0000256" key="2">
    <source>
        <dbReference type="ARBA" id="ARBA00022692"/>
    </source>
</evidence>
<dbReference type="PANTHER" id="PTHR43496">
    <property type="entry name" value="PROTEIN LPLB"/>
    <property type="match status" value="1"/>
</dbReference>
<dbReference type="Proteomes" id="UP000009223">
    <property type="component" value="Chromosome"/>
</dbReference>
<feature type="transmembrane region" description="Helical" evidence="5">
    <location>
        <begin position="372"/>
        <end position="392"/>
    </location>
</feature>
<dbReference type="PANTHER" id="PTHR43496:SF1">
    <property type="entry name" value="POLYGALACTURONAN_RHAMNOGALACTURONAN TRANSPORT SYSTEM PERMEASE PROTEIN YTEP"/>
    <property type="match status" value="1"/>
</dbReference>
<feature type="transmembrane region" description="Helical" evidence="5">
    <location>
        <begin position="123"/>
        <end position="145"/>
    </location>
</feature>
<reference evidence="7 8" key="2">
    <citation type="journal article" date="2011" name="ISME J.">
        <title>RNA-seq reveals cooperative metabolic interactions between two termite-gut spirochete species in co-culture.</title>
        <authorList>
            <person name="Rosenthal A.Z."/>
            <person name="Matson E.G."/>
            <person name="Eldar A."/>
            <person name="Leadbetter J.R."/>
        </authorList>
    </citation>
    <scope>NUCLEOTIDE SEQUENCE [LARGE SCALE GENOMIC DNA]</scope>
    <source>
        <strain evidence="8">ATCC BAA-887 / DSM 12427 / ZAS-2</strain>
    </source>
</reference>
<feature type="transmembrane region" description="Helical" evidence="5">
    <location>
        <begin position="538"/>
        <end position="564"/>
    </location>
</feature>
<dbReference type="GO" id="GO:0005886">
    <property type="term" value="C:plasma membrane"/>
    <property type="evidence" value="ECO:0007669"/>
    <property type="project" value="UniProtKB-SubCell"/>
</dbReference>
<name>F5YKF3_TREPZ</name>
<dbReference type="InterPro" id="IPR000515">
    <property type="entry name" value="MetI-like"/>
</dbReference>
<dbReference type="GO" id="GO:0055085">
    <property type="term" value="P:transmembrane transport"/>
    <property type="evidence" value="ECO:0007669"/>
    <property type="project" value="InterPro"/>
</dbReference>
<comment type="similarity">
    <text evidence="5">Belongs to the binding-protein-dependent transport system permease family.</text>
</comment>
<feature type="domain" description="ABC transmembrane type-1" evidence="6">
    <location>
        <begin position="85"/>
        <end position="285"/>
    </location>
</feature>
<organism evidence="7 8">
    <name type="scientific">Treponema primitia (strain ATCC BAA-887 / DSM 12427 / ZAS-2)</name>
    <dbReference type="NCBI Taxonomy" id="545694"/>
    <lineage>
        <taxon>Bacteria</taxon>
        <taxon>Pseudomonadati</taxon>
        <taxon>Spirochaetota</taxon>
        <taxon>Spirochaetia</taxon>
        <taxon>Spirochaetales</taxon>
        <taxon>Treponemataceae</taxon>
        <taxon>Treponema</taxon>
    </lineage>
</organism>
<feature type="transmembrane region" description="Helical" evidence="5">
    <location>
        <begin position="313"/>
        <end position="335"/>
    </location>
</feature>
<evidence type="ECO:0000313" key="7">
    <source>
        <dbReference type="EMBL" id="AEF86946.1"/>
    </source>
</evidence>
<evidence type="ECO:0000313" key="8">
    <source>
        <dbReference type="Proteomes" id="UP000009223"/>
    </source>
</evidence>
<keyword evidence="8" id="KW-1185">Reference proteome</keyword>
<dbReference type="KEGG" id="tpi:TREPR_1981"/>
<dbReference type="HOGENOM" id="CLU_021838_1_1_12"/>
<gene>
    <name evidence="7" type="ordered locus">TREPR_1981</name>
</gene>
<keyword evidence="5" id="KW-0813">Transport</keyword>
<dbReference type="eggNOG" id="COG1178">
    <property type="taxonomic scope" value="Bacteria"/>
</dbReference>
<dbReference type="Pfam" id="PF00528">
    <property type="entry name" value="BPD_transp_1"/>
    <property type="match status" value="2"/>
</dbReference>
<feature type="domain" description="ABC transmembrane type-1" evidence="6">
    <location>
        <begin position="366"/>
        <end position="557"/>
    </location>
</feature>
<evidence type="ECO:0000256" key="4">
    <source>
        <dbReference type="ARBA" id="ARBA00023136"/>
    </source>
</evidence>
<proteinExistence type="inferred from homology"/>
<dbReference type="Gene3D" id="1.10.3720.10">
    <property type="entry name" value="MetI-like"/>
    <property type="match status" value="2"/>
</dbReference>
<accession>F5YKF3</accession>
<comment type="subcellular location">
    <subcellularLocation>
        <location evidence="1 5">Cell membrane</location>
        <topology evidence="1 5">Multi-pass membrane protein</topology>
    </subcellularLocation>
</comment>
<feature type="transmembrane region" description="Helical" evidence="5">
    <location>
        <begin position="430"/>
        <end position="448"/>
    </location>
</feature>
<dbReference type="SUPFAM" id="SSF161098">
    <property type="entry name" value="MetI-like"/>
    <property type="match status" value="2"/>
</dbReference>